<dbReference type="PANTHER" id="PTHR32344:SF1">
    <property type="entry name" value="U1-TYPE DOMAIN-CONTAINING PROTEIN"/>
    <property type="match status" value="1"/>
</dbReference>
<organism evidence="2 3">
    <name type="scientific">Diabrotica balteata</name>
    <name type="common">Banded cucumber beetle</name>
    <dbReference type="NCBI Taxonomy" id="107213"/>
    <lineage>
        <taxon>Eukaryota</taxon>
        <taxon>Metazoa</taxon>
        <taxon>Ecdysozoa</taxon>
        <taxon>Arthropoda</taxon>
        <taxon>Hexapoda</taxon>
        <taxon>Insecta</taxon>
        <taxon>Pterygota</taxon>
        <taxon>Neoptera</taxon>
        <taxon>Endopterygota</taxon>
        <taxon>Coleoptera</taxon>
        <taxon>Polyphaga</taxon>
        <taxon>Cucujiformia</taxon>
        <taxon>Chrysomeloidea</taxon>
        <taxon>Chrysomelidae</taxon>
        <taxon>Galerucinae</taxon>
        <taxon>Diabroticina</taxon>
        <taxon>Diabroticites</taxon>
        <taxon>Diabrotica</taxon>
    </lineage>
</organism>
<dbReference type="PANTHER" id="PTHR32344">
    <property type="entry name" value="U1-TYPE DOMAIN-CONTAINING PROTEIN"/>
    <property type="match status" value="1"/>
</dbReference>
<sequence>MVSAILSNIWKHLLETNIAPSYVTVHRTKERRNPEDRRNFLHKKKEQEITEFLDNNIPLKNWTSKITSDCVYFYVLNINQLGHEGDNIGVISSVIVSSNFSVIVNVVLLRIPKSKEHVLKRSRQLCEKMTSKLRLWIAPYSELSLEGDGAFCKPCGKSISSRKKYFIDQHCGTPLHKRNLEKLNSSKLAQTSLRDSLSSSKKKEEDAFKFDLCQMMIASNIPLYKVNNPSFKRFFEKYLNKSLPDESTLRKHTVEKCYVECISKIKHELEGNFLYIIVDETTDVCGRYIANLMIGILNENFARKPYLVAVKELEKTNNLTISRFIQDSLTNLFLPNAIPVNKIVLMLSDAAAYMLKAAVNLKIFYPNLIHCTCVAHGVNRIAEEIRNLFPLVNNFINFMKKVFVKAPLRVQIYKERLPGVPLPPKPVITRWGTWLEAVFFYFEHCNEIELVMSEFDDDISEAIREAKKILKNPKLKQELGYINDNYKLIVTTITLLEKQEINLCESVKLIDNLKTKIKSAPGSNGQLIFKKMKYVFDKNEGFSFLSNVAKVLNGTFSEEFQIMPDLLSALKYAPITSVDVERSFSMYKLILSDRRHSFKTENIEKHLVVSINDKILSGYNV</sequence>
<dbReference type="InterPro" id="IPR007021">
    <property type="entry name" value="DUF659"/>
</dbReference>
<dbReference type="GO" id="GO:0006357">
    <property type="term" value="P:regulation of transcription by RNA polymerase II"/>
    <property type="evidence" value="ECO:0007669"/>
    <property type="project" value="InterPro"/>
</dbReference>
<dbReference type="EMBL" id="OU898279">
    <property type="protein sequence ID" value="CAG9832884.1"/>
    <property type="molecule type" value="Genomic_DNA"/>
</dbReference>
<dbReference type="GO" id="GO:0003690">
    <property type="term" value="F:double-stranded DNA binding"/>
    <property type="evidence" value="ECO:0007669"/>
    <property type="project" value="InterPro"/>
</dbReference>
<evidence type="ECO:0000313" key="3">
    <source>
        <dbReference type="Proteomes" id="UP001153709"/>
    </source>
</evidence>
<name>A0A9N9T258_DIABA</name>
<evidence type="ECO:0000259" key="1">
    <source>
        <dbReference type="Pfam" id="PF04937"/>
    </source>
</evidence>
<dbReference type="InterPro" id="IPR012337">
    <property type="entry name" value="RNaseH-like_sf"/>
</dbReference>
<evidence type="ECO:0000313" key="2">
    <source>
        <dbReference type="EMBL" id="CAG9832884.1"/>
    </source>
</evidence>
<dbReference type="OrthoDB" id="6596666at2759"/>
<dbReference type="InterPro" id="IPR033375">
    <property type="entry name" value="Cggbp1"/>
</dbReference>
<dbReference type="Pfam" id="PF04937">
    <property type="entry name" value="DUF659"/>
    <property type="match status" value="1"/>
</dbReference>
<accession>A0A9N9T258</accession>
<feature type="domain" description="DUF659" evidence="1">
    <location>
        <begin position="244"/>
        <end position="402"/>
    </location>
</feature>
<reference evidence="2" key="1">
    <citation type="submission" date="2022-01" db="EMBL/GenBank/DDBJ databases">
        <authorList>
            <person name="King R."/>
        </authorList>
    </citation>
    <scope>NUCLEOTIDE SEQUENCE</scope>
</reference>
<gene>
    <name evidence="2" type="ORF">DIABBA_LOCUS6326</name>
</gene>
<dbReference type="AlphaFoldDB" id="A0A9N9T258"/>
<keyword evidence="3" id="KW-1185">Reference proteome</keyword>
<dbReference type="Proteomes" id="UP001153709">
    <property type="component" value="Chromosome 4"/>
</dbReference>
<protein>
    <recommendedName>
        <fullName evidence="1">DUF659 domain-containing protein</fullName>
    </recommendedName>
</protein>
<dbReference type="SUPFAM" id="SSF53098">
    <property type="entry name" value="Ribonuclease H-like"/>
    <property type="match status" value="1"/>
</dbReference>
<dbReference type="GO" id="GO:0005634">
    <property type="term" value="C:nucleus"/>
    <property type="evidence" value="ECO:0007669"/>
    <property type="project" value="InterPro"/>
</dbReference>
<proteinExistence type="predicted"/>